<evidence type="ECO:0000313" key="4">
    <source>
        <dbReference type="EMBL" id="KEP69608.1"/>
    </source>
</evidence>
<organism evidence="4 5">
    <name type="scientific">Thioclava dalianensis</name>
    <dbReference type="NCBI Taxonomy" id="1185766"/>
    <lineage>
        <taxon>Bacteria</taxon>
        <taxon>Pseudomonadati</taxon>
        <taxon>Pseudomonadota</taxon>
        <taxon>Alphaproteobacteria</taxon>
        <taxon>Rhodobacterales</taxon>
        <taxon>Paracoccaceae</taxon>
        <taxon>Thioclava</taxon>
    </lineage>
</organism>
<reference evidence="4 5" key="1">
    <citation type="submission" date="2014-03" db="EMBL/GenBank/DDBJ databases">
        <title>The draft genome sequence of Thioclava dalianensis DLFJ1-1.</title>
        <authorList>
            <person name="Lai Q."/>
            <person name="Shao Z."/>
        </authorList>
    </citation>
    <scope>NUCLEOTIDE SEQUENCE [LARGE SCALE GENOMIC DNA]</scope>
    <source>
        <strain evidence="4 5">DLFJ1-1</strain>
    </source>
</reference>
<dbReference type="SUPFAM" id="SSF53474">
    <property type="entry name" value="alpha/beta-Hydrolases"/>
    <property type="match status" value="1"/>
</dbReference>
<dbReference type="InterPro" id="IPR003140">
    <property type="entry name" value="PLipase/COase/thioEstase"/>
</dbReference>
<name>A0A074TKS6_9RHOB</name>
<dbReference type="eggNOG" id="COG0400">
    <property type="taxonomic scope" value="Bacteria"/>
</dbReference>
<dbReference type="PANTHER" id="PTHR10655">
    <property type="entry name" value="LYSOPHOSPHOLIPASE-RELATED"/>
    <property type="match status" value="1"/>
</dbReference>
<evidence type="ECO:0000256" key="1">
    <source>
        <dbReference type="ARBA" id="ARBA00006499"/>
    </source>
</evidence>
<dbReference type="EMBL" id="JHEH01000012">
    <property type="protein sequence ID" value="KEP69608.1"/>
    <property type="molecule type" value="Genomic_DNA"/>
</dbReference>
<dbReference type="Gene3D" id="3.40.50.1820">
    <property type="entry name" value="alpha/beta hydrolase"/>
    <property type="match status" value="1"/>
</dbReference>
<comment type="caution">
    <text evidence="4">The sequence shown here is derived from an EMBL/GenBank/DDBJ whole genome shotgun (WGS) entry which is preliminary data.</text>
</comment>
<comment type="similarity">
    <text evidence="1">Belongs to the AB hydrolase superfamily. AB hydrolase 2 family.</text>
</comment>
<dbReference type="Proteomes" id="UP000027725">
    <property type="component" value="Unassembled WGS sequence"/>
</dbReference>
<feature type="domain" description="Phospholipase/carboxylesterase/thioesterase" evidence="3">
    <location>
        <begin position="15"/>
        <end position="215"/>
    </location>
</feature>
<protein>
    <submittedName>
        <fullName evidence="4">Phospholipase</fullName>
    </submittedName>
</protein>
<dbReference type="STRING" id="1185766.SAMN05216224_102687"/>
<keyword evidence="5" id="KW-1185">Reference proteome</keyword>
<sequence>MTRKLEAGRKGPHSGKVTSIVVFLHGYGADGADLLGLADPLGPHLPDTLFVAPDAPEPCKSSPMGRQWFPIPWLDNSTEEAAAQGLSMAARDVDAFLDDLLEEHGLAPSDLAVIGFSQGTMTALEVLPRRSAPVAGLVAFSGRLLRPEALAKEVRSKPPVLLVHGDQDPVVPFEDMSKAGNALVAAGFETYGHVMEGTGHGIAPDGLQVALSFLRERLPR</sequence>
<dbReference type="OrthoDB" id="9801763at2"/>
<proteinExistence type="inferred from homology"/>
<dbReference type="RefSeq" id="WP_038066098.1">
    <property type="nucleotide sequence ID" value="NZ_FOVB01000002.1"/>
</dbReference>
<gene>
    <name evidence="4" type="ORF">DL1_03120</name>
</gene>
<dbReference type="GO" id="GO:0016787">
    <property type="term" value="F:hydrolase activity"/>
    <property type="evidence" value="ECO:0007669"/>
    <property type="project" value="UniProtKB-KW"/>
</dbReference>
<dbReference type="InterPro" id="IPR029058">
    <property type="entry name" value="AB_hydrolase_fold"/>
</dbReference>
<dbReference type="PANTHER" id="PTHR10655:SF17">
    <property type="entry name" value="LYSOPHOSPHOLIPASE-LIKE PROTEIN 1"/>
    <property type="match status" value="1"/>
</dbReference>
<evidence type="ECO:0000256" key="2">
    <source>
        <dbReference type="ARBA" id="ARBA00022801"/>
    </source>
</evidence>
<accession>A0A074TKS6</accession>
<keyword evidence="2" id="KW-0378">Hydrolase</keyword>
<evidence type="ECO:0000259" key="3">
    <source>
        <dbReference type="Pfam" id="PF02230"/>
    </source>
</evidence>
<evidence type="ECO:0000313" key="5">
    <source>
        <dbReference type="Proteomes" id="UP000027725"/>
    </source>
</evidence>
<dbReference type="AlphaFoldDB" id="A0A074TKS6"/>
<dbReference type="Pfam" id="PF02230">
    <property type="entry name" value="Abhydrolase_2"/>
    <property type="match status" value="1"/>
</dbReference>
<dbReference type="InterPro" id="IPR050565">
    <property type="entry name" value="LYPA1-2/EST-like"/>
</dbReference>